<feature type="transmembrane region" description="Helical" evidence="1">
    <location>
        <begin position="90"/>
        <end position="109"/>
    </location>
</feature>
<evidence type="ECO:0000313" key="3">
    <source>
        <dbReference type="Proteomes" id="UP001596052"/>
    </source>
</evidence>
<keyword evidence="1" id="KW-1133">Transmembrane helix</keyword>
<keyword evidence="1" id="KW-0812">Transmembrane</keyword>
<keyword evidence="1" id="KW-0472">Membrane</keyword>
<gene>
    <name evidence="2" type="ORF">ACFQDI_13395</name>
</gene>
<dbReference type="EMBL" id="JBHSMQ010000004">
    <property type="protein sequence ID" value="MFC5455853.1"/>
    <property type="molecule type" value="Genomic_DNA"/>
</dbReference>
<accession>A0ABW0KQV0</accession>
<dbReference type="Proteomes" id="UP001596052">
    <property type="component" value="Unassembled WGS sequence"/>
</dbReference>
<reference evidence="3" key="1">
    <citation type="journal article" date="2019" name="Int. J. Syst. Evol. Microbiol.">
        <title>The Global Catalogue of Microorganisms (GCM) 10K type strain sequencing project: providing services to taxonomists for standard genome sequencing and annotation.</title>
        <authorList>
            <consortium name="The Broad Institute Genomics Platform"/>
            <consortium name="The Broad Institute Genome Sequencing Center for Infectious Disease"/>
            <person name="Wu L."/>
            <person name="Ma J."/>
        </authorList>
    </citation>
    <scope>NUCLEOTIDE SEQUENCE [LARGE SCALE GENOMIC DNA]</scope>
    <source>
        <strain evidence="3">CGMCC 4.1469</strain>
    </source>
</reference>
<feature type="transmembrane region" description="Helical" evidence="1">
    <location>
        <begin position="52"/>
        <end position="70"/>
    </location>
</feature>
<comment type="caution">
    <text evidence="2">The sequence shown here is derived from an EMBL/GenBank/DDBJ whole genome shotgun (WGS) entry which is preliminary data.</text>
</comment>
<organism evidence="2 3">
    <name type="scientific">Prosthecobacter fluviatilis</name>
    <dbReference type="NCBI Taxonomy" id="445931"/>
    <lineage>
        <taxon>Bacteria</taxon>
        <taxon>Pseudomonadati</taxon>
        <taxon>Verrucomicrobiota</taxon>
        <taxon>Verrucomicrobiia</taxon>
        <taxon>Verrucomicrobiales</taxon>
        <taxon>Verrucomicrobiaceae</taxon>
        <taxon>Prosthecobacter</taxon>
    </lineage>
</organism>
<sequence length="135" mass="14750">MARKQQEQLTPKQQALRDLEDARASLAHHAAHAVEEWSPRALLTRSMQKHRTLWIGAAAVAGLAALKALWPSSARGLSHHPEGSLSGAQRSGLFALLLSPLLGFARKSLMSYGTQLFESYLRQNISPNVQDSDAV</sequence>
<name>A0ABW0KQV0_9BACT</name>
<dbReference type="RefSeq" id="WP_377167335.1">
    <property type="nucleotide sequence ID" value="NZ_JBHSMQ010000004.1"/>
</dbReference>
<evidence type="ECO:0000313" key="2">
    <source>
        <dbReference type="EMBL" id="MFC5455853.1"/>
    </source>
</evidence>
<keyword evidence="3" id="KW-1185">Reference proteome</keyword>
<protein>
    <submittedName>
        <fullName evidence="2">Uncharacterized protein</fullName>
    </submittedName>
</protein>
<evidence type="ECO:0000256" key="1">
    <source>
        <dbReference type="SAM" id="Phobius"/>
    </source>
</evidence>
<proteinExistence type="predicted"/>